<reference evidence="8 9" key="1">
    <citation type="submission" date="2017-04" db="EMBL/GenBank/DDBJ databases">
        <title>Draft genome sequence of Zooshikella ganghwensis VG4 isolated from Red Sea sediments.</title>
        <authorList>
            <person name="Rehman Z."/>
            <person name="Alam I."/>
            <person name="Kamau A."/>
            <person name="Bajic V."/>
            <person name="Leiknes T."/>
        </authorList>
    </citation>
    <scope>NUCLEOTIDE SEQUENCE [LARGE SCALE GENOMIC DNA]</scope>
    <source>
        <strain evidence="8 9">VG4</strain>
    </source>
</reference>
<evidence type="ECO:0000256" key="3">
    <source>
        <dbReference type="ARBA" id="ARBA00022475"/>
    </source>
</evidence>
<comment type="subcellular location">
    <subcellularLocation>
        <location evidence="1">Cell membrane</location>
        <topology evidence="1">Multi-pass membrane protein</topology>
    </subcellularLocation>
</comment>
<evidence type="ECO:0000256" key="5">
    <source>
        <dbReference type="ARBA" id="ARBA00022989"/>
    </source>
</evidence>
<keyword evidence="9" id="KW-1185">Reference proteome</keyword>
<dbReference type="AlphaFoldDB" id="A0A4V1INU6"/>
<feature type="transmembrane region" description="Helical" evidence="7">
    <location>
        <begin position="21"/>
        <end position="44"/>
    </location>
</feature>
<evidence type="ECO:0000256" key="2">
    <source>
        <dbReference type="ARBA" id="ARBA00007430"/>
    </source>
</evidence>
<dbReference type="Pfam" id="PF13440">
    <property type="entry name" value="Polysacc_synt_3"/>
    <property type="match status" value="1"/>
</dbReference>
<name>A0A4V1INU6_9GAMM</name>
<dbReference type="RefSeq" id="WP_094788007.1">
    <property type="nucleotide sequence ID" value="NZ_NDXW01000001.1"/>
</dbReference>
<feature type="transmembrane region" description="Helical" evidence="7">
    <location>
        <begin position="240"/>
        <end position="259"/>
    </location>
</feature>
<evidence type="ECO:0000256" key="4">
    <source>
        <dbReference type="ARBA" id="ARBA00022692"/>
    </source>
</evidence>
<keyword evidence="5 7" id="KW-1133">Transmembrane helix</keyword>
<comment type="caution">
    <text evidence="8">The sequence shown here is derived from an EMBL/GenBank/DDBJ whole genome shotgun (WGS) entry which is preliminary data.</text>
</comment>
<protein>
    <submittedName>
        <fullName evidence="8">Lipopolysaccharide biosynthesis protein</fullName>
    </submittedName>
</protein>
<accession>A0A4V1INU6</accession>
<feature type="transmembrane region" description="Helical" evidence="7">
    <location>
        <begin position="168"/>
        <end position="194"/>
    </location>
</feature>
<gene>
    <name evidence="8" type="ORF">B9G39_16805</name>
</gene>
<proteinExistence type="inferred from homology"/>
<dbReference type="EMBL" id="NDXW01000001">
    <property type="protein sequence ID" value="RDH44961.1"/>
    <property type="molecule type" value="Genomic_DNA"/>
</dbReference>
<evidence type="ECO:0000256" key="6">
    <source>
        <dbReference type="ARBA" id="ARBA00023136"/>
    </source>
</evidence>
<dbReference type="CDD" id="cd13127">
    <property type="entry name" value="MATE_tuaB_like"/>
    <property type="match status" value="1"/>
</dbReference>
<sequence length="427" mass="48493">MVTFIRNNLAKLLKERLNQNLLWMIYAQFGSRLLRVICTIMVARMLAPDVYGLVALVLSINEMIHVLSHGGISGKIIQAKEKELPVLCNTGYWLNWLLCLGLTILQASLSWPIAWFYDNSNLILPIIVLSISYLFLPLGTIQAALLIRENRLNAIAHVEVLQSVIDALLTLILLIAGYGLWALVIPKLLVVPIWSWQMRYYHTWRPENRFSLIQWRSIFHFGKHLIWIDLLTALRNNIDYLIIGRLLGVEALGIYYFAFNAGLGLSQGLLRAACNAIYPHLCELQGQLQAIATRMLTSMRRIVLTFSPLILLQALLAPFYVPIIFGEKWQELGAIPLISILCLSAIPRLFSECCSQFLRACNKPSTDAKAQTLFTSIYTLFIYCTAHFSLLHVAWGVLASQIFFASIFVYYSFQLICPGLKPFDQKI</sequence>
<feature type="transmembrane region" description="Helical" evidence="7">
    <location>
        <begin position="123"/>
        <end position="147"/>
    </location>
</feature>
<dbReference type="PANTHER" id="PTHR30250:SF10">
    <property type="entry name" value="LIPOPOLYSACCHARIDE BIOSYNTHESIS PROTEIN WZXC"/>
    <property type="match status" value="1"/>
</dbReference>
<feature type="transmembrane region" description="Helical" evidence="7">
    <location>
        <begin position="50"/>
        <end position="72"/>
    </location>
</feature>
<dbReference type="PANTHER" id="PTHR30250">
    <property type="entry name" value="PST FAMILY PREDICTED COLANIC ACID TRANSPORTER"/>
    <property type="match status" value="1"/>
</dbReference>
<feature type="transmembrane region" description="Helical" evidence="7">
    <location>
        <begin position="302"/>
        <end position="321"/>
    </location>
</feature>
<keyword evidence="4 7" id="KW-0812">Transmembrane</keyword>
<evidence type="ECO:0000313" key="8">
    <source>
        <dbReference type="EMBL" id="RDH44961.1"/>
    </source>
</evidence>
<organism evidence="8 9">
    <name type="scientific">Zooshikella ganghwensis</name>
    <dbReference type="NCBI Taxonomy" id="202772"/>
    <lineage>
        <taxon>Bacteria</taxon>
        <taxon>Pseudomonadati</taxon>
        <taxon>Pseudomonadota</taxon>
        <taxon>Gammaproteobacteria</taxon>
        <taxon>Oceanospirillales</taxon>
        <taxon>Zooshikellaceae</taxon>
        <taxon>Zooshikella</taxon>
    </lineage>
</organism>
<keyword evidence="6 7" id="KW-0472">Membrane</keyword>
<evidence type="ECO:0000313" key="9">
    <source>
        <dbReference type="Proteomes" id="UP000257039"/>
    </source>
</evidence>
<feature type="transmembrane region" description="Helical" evidence="7">
    <location>
        <begin position="333"/>
        <end position="351"/>
    </location>
</feature>
<evidence type="ECO:0000256" key="1">
    <source>
        <dbReference type="ARBA" id="ARBA00004651"/>
    </source>
</evidence>
<evidence type="ECO:0000256" key="7">
    <source>
        <dbReference type="SAM" id="Phobius"/>
    </source>
</evidence>
<keyword evidence="3" id="KW-1003">Cell membrane</keyword>
<dbReference type="Proteomes" id="UP000257039">
    <property type="component" value="Unassembled WGS sequence"/>
</dbReference>
<dbReference type="InterPro" id="IPR050833">
    <property type="entry name" value="Poly_Biosynth_Transport"/>
</dbReference>
<dbReference type="GO" id="GO:0005886">
    <property type="term" value="C:plasma membrane"/>
    <property type="evidence" value="ECO:0007669"/>
    <property type="project" value="UniProtKB-SubCell"/>
</dbReference>
<feature type="transmembrane region" description="Helical" evidence="7">
    <location>
        <begin position="372"/>
        <end position="395"/>
    </location>
</feature>
<feature type="transmembrane region" description="Helical" evidence="7">
    <location>
        <begin position="93"/>
        <end position="117"/>
    </location>
</feature>
<feature type="transmembrane region" description="Helical" evidence="7">
    <location>
        <begin position="401"/>
        <end position="420"/>
    </location>
</feature>
<comment type="similarity">
    <text evidence="2">Belongs to the polysaccharide synthase family.</text>
</comment>